<name>A0ACC3SBE3_9PEZI</name>
<protein>
    <submittedName>
        <fullName evidence="1">Uncharacterized protein</fullName>
    </submittedName>
</protein>
<dbReference type="Proteomes" id="UP001320706">
    <property type="component" value="Unassembled WGS sequence"/>
</dbReference>
<keyword evidence="2" id="KW-1185">Reference proteome</keyword>
<gene>
    <name evidence="1" type="ORF">M8818_005168</name>
</gene>
<sequence>MNIGPATFTVKDVKLGRQMSTVHVTLSQGSREEVVAYFTNSNLHAENGISFSTGWELHPPASPVDIAALRAGKDERWEEQAHMPFAVFRKASQNVKFFFPKQGQPMRSIADQWMCFKNGDSFTNVDVGFVADMFPQVIESYRTGSDPYAIVPPNKAATEAETKSNGMASFWYPTVLLNLDIKKALPEEGAEFLFVRTRAKQIRNGRYDLEVIILDEGGEIVCLSHHVCMVLSAERNMAKRNTAQKL</sequence>
<comment type="caution">
    <text evidence="1">The sequence shown here is derived from an EMBL/GenBank/DDBJ whole genome shotgun (WGS) entry which is preliminary data.</text>
</comment>
<evidence type="ECO:0000313" key="1">
    <source>
        <dbReference type="EMBL" id="KAK8204323.1"/>
    </source>
</evidence>
<evidence type="ECO:0000313" key="2">
    <source>
        <dbReference type="Proteomes" id="UP001320706"/>
    </source>
</evidence>
<accession>A0ACC3SBE3</accession>
<dbReference type="EMBL" id="JAMKPW020000028">
    <property type="protein sequence ID" value="KAK8204323.1"/>
    <property type="molecule type" value="Genomic_DNA"/>
</dbReference>
<organism evidence="1 2">
    <name type="scientific">Zalaria obscura</name>
    <dbReference type="NCBI Taxonomy" id="2024903"/>
    <lineage>
        <taxon>Eukaryota</taxon>
        <taxon>Fungi</taxon>
        <taxon>Dikarya</taxon>
        <taxon>Ascomycota</taxon>
        <taxon>Pezizomycotina</taxon>
        <taxon>Dothideomycetes</taxon>
        <taxon>Dothideomycetidae</taxon>
        <taxon>Dothideales</taxon>
        <taxon>Zalariaceae</taxon>
        <taxon>Zalaria</taxon>
    </lineage>
</organism>
<proteinExistence type="predicted"/>
<reference evidence="1" key="1">
    <citation type="submission" date="2024-02" db="EMBL/GenBank/DDBJ databases">
        <title>Metagenome Assembled Genome of Zalaria obscura JY119.</title>
        <authorList>
            <person name="Vighnesh L."/>
            <person name="Jagadeeshwari U."/>
            <person name="Venkata Ramana C."/>
            <person name="Sasikala C."/>
        </authorList>
    </citation>
    <scope>NUCLEOTIDE SEQUENCE</scope>
    <source>
        <strain evidence="1">JY119</strain>
    </source>
</reference>